<keyword evidence="4" id="KW-1185">Reference proteome</keyword>
<feature type="domain" description="SP-0191-like C-terminal" evidence="2">
    <location>
        <begin position="53"/>
        <end position="177"/>
    </location>
</feature>
<evidence type="ECO:0000313" key="4">
    <source>
        <dbReference type="Proteomes" id="UP001519296"/>
    </source>
</evidence>
<organism evidence="3 4">
    <name type="scientific">Streptococcus oricebi</name>
    <dbReference type="NCBI Taxonomy" id="1547447"/>
    <lineage>
        <taxon>Bacteria</taxon>
        <taxon>Bacillati</taxon>
        <taxon>Bacillota</taxon>
        <taxon>Bacilli</taxon>
        <taxon>Lactobacillales</taxon>
        <taxon>Streptococcaceae</taxon>
        <taxon>Streptococcus</taxon>
    </lineage>
</organism>
<dbReference type="Pfam" id="PF21642">
    <property type="entry name" value="SP_0191-like"/>
    <property type="match status" value="1"/>
</dbReference>
<accession>A0ABS5B537</accession>
<protein>
    <recommendedName>
        <fullName evidence="2">SP-0191-like C-terminal domain-containing protein</fullName>
    </recommendedName>
</protein>
<evidence type="ECO:0000313" key="3">
    <source>
        <dbReference type="EMBL" id="MBP2623935.1"/>
    </source>
</evidence>
<feature type="compositionally biased region" description="Low complexity" evidence="1">
    <location>
        <begin position="31"/>
        <end position="43"/>
    </location>
</feature>
<dbReference type="NCBIfam" id="NF041193">
    <property type="entry name" value="lipo_SP0191"/>
    <property type="match status" value="1"/>
</dbReference>
<comment type="caution">
    <text evidence="3">The sequence shown here is derived from an EMBL/GenBank/DDBJ whole genome shotgun (WGS) entry which is preliminary data.</text>
</comment>
<dbReference type="EMBL" id="PRDG01000005">
    <property type="protein sequence ID" value="MBP2623935.1"/>
    <property type="molecule type" value="Genomic_DNA"/>
</dbReference>
<dbReference type="InterPro" id="IPR048787">
    <property type="entry name" value="SP_0191-like_C"/>
</dbReference>
<proteinExistence type="predicted"/>
<evidence type="ECO:0000256" key="1">
    <source>
        <dbReference type="SAM" id="MobiDB-lite"/>
    </source>
</evidence>
<name>A0ABS5B537_9STRE</name>
<dbReference type="RefSeq" id="WP_209628446.1">
    <property type="nucleotide sequence ID" value="NZ_PRDG01000005.1"/>
</dbReference>
<gene>
    <name evidence="3" type="ORF">C4K46_08295</name>
</gene>
<dbReference type="Gene3D" id="3.30.1830.10">
    <property type="entry name" value="YehR-like"/>
    <property type="match status" value="1"/>
</dbReference>
<dbReference type="PROSITE" id="PS51257">
    <property type="entry name" value="PROKAR_LIPOPROTEIN"/>
    <property type="match status" value="1"/>
</dbReference>
<reference evidence="3 4" key="1">
    <citation type="submission" date="2018-02" db="EMBL/GenBank/DDBJ databases">
        <title>Draft genome sequence of Streptococcus oricebi CCUG 70868T type strain.</title>
        <authorList>
            <person name="Mendez V."/>
            <person name="Salva-Serra F."/>
            <person name="Jaen-Luchoro D."/>
            <person name="Gonzales-Siles L."/>
            <person name="Karlsson R."/>
            <person name="Engstrom-Jakobsson H."/>
            <person name="Busquets A."/>
            <person name="Gomila M."/>
            <person name="Pineiro-Iglesias B."/>
            <person name="Bennasar-Figueras A."/>
            <person name="Seeger M."/>
            <person name="Moore E."/>
        </authorList>
    </citation>
    <scope>NUCLEOTIDE SEQUENCE [LARGE SCALE GENOMIC DNA]</scope>
    <source>
        <strain evidence="3 4">CCUG 70868</strain>
    </source>
</reference>
<evidence type="ECO:0000259" key="2">
    <source>
        <dbReference type="Pfam" id="PF21642"/>
    </source>
</evidence>
<feature type="region of interest" description="Disordered" evidence="1">
    <location>
        <begin position="20"/>
        <end position="50"/>
    </location>
</feature>
<dbReference type="InterPro" id="IPR047840">
    <property type="entry name" value="SP_0191-like"/>
</dbReference>
<dbReference type="Proteomes" id="UP001519296">
    <property type="component" value="Unassembled WGS sequence"/>
</dbReference>
<sequence>MKKILPLALALVLLGACGPKKETKTDDNKETLPSSLPILSQSDSSKESKRVKLAFPKGEGTSQQSQIIDYQGDQFLALTMEDLSPLTAELQEAVQQFGAEETQKMLNESFAQDEANKALRDLAGFSLTYEIVDNQLKRSSHYDFKKLNLEQAEAIPVLKSAGLKELVKLKPTDYIERQKQNGAIEVAD</sequence>
<feature type="compositionally biased region" description="Basic and acidic residues" evidence="1">
    <location>
        <begin position="20"/>
        <end position="30"/>
    </location>
</feature>